<name>A0A8T0Q6L2_PANVG</name>
<dbReference type="AlphaFoldDB" id="A0A8T0Q6L2"/>
<accession>A0A8T0Q6L2</accession>
<evidence type="ECO:0000313" key="2">
    <source>
        <dbReference type="EMBL" id="KAG2566656.1"/>
    </source>
</evidence>
<proteinExistence type="predicted"/>
<dbReference type="Proteomes" id="UP000823388">
    <property type="component" value="Chromosome 7N"/>
</dbReference>
<evidence type="ECO:0000313" key="3">
    <source>
        <dbReference type="Proteomes" id="UP000823388"/>
    </source>
</evidence>
<evidence type="ECO:0000256" key="1">
    <source>
        <dbReference type="SAM" id="MobiDB-lite"/>
    </source>
</evidence>
<feature type="region of interest" description="Disordered" evidence="1">
    <location>
        <begin position="1"/>
        <end position="64"/>
    </location>
</feature>
<organism evidence="2 3">
    <name type="scientific">Panicum virgatum</name>
    <name type="common">Blackwell switchgrass</name>
    <dbReference type="NCBI Taxonomy" id="38727"/>
    <lineage>
        <taxon>Eukaryota</taxon>
        <taxon>Viridiplantae</taxon>
        <taxon>Streptophyta</taxon>
        <taxon>Embryophyta</taxon>
        <taxon>Tracheophyta</taxon>
        <taxon>Spermatophyta</taxon>
        <taxon>Magnoliopsida</taxon>
        <taxon>Liliopsida</taxon>
        <taxon>Poales</taxon>
        <taxon>Poaceae</taxon>
        <taxon>PACMAD clade</taxon>
        <taxon>Panicoideae</taxon>
        <taxon>Panicodae</taxon>
        <taxon>Paniceae</taxon>
        <taxon>Panicinae</taxon>
        <taxon>Panicum</taxon>
        <taxon>Panicum sect. Hiantes</taxon>
    </lineage>
</organism>
<feature type="compositionally biased region" description="Polar residues" evidence="1">
    <location>
        <begin position="8"/>
        <end position="25"/>
    </location>
</feature>
<keyword evidence="3" id="KW-1185">Reference proteome</keyword>
<protein>
    <submittedName>
        <fullName evidence="2">Uncharacterized protein</fullName>
    </submittedName>
</protein>
<sequence length="131" mass="14082">MLVVEASGASSGRNATSSKAPSRQRATLAHIPYREKEKIPRTGGQFAPRRSSRALNRQGGIAERPARMATIQKVPAPHALAILSTSTTASQNRGATGHQSACVAFRFRASFQHLEAWKKLRPSSTAPAPRP</sequence>
<gene>
    <name evidence="2" type="ORF">PVAP13_7NG178717</name>
</gene>
<reference evidence="2" key="1">
    <citation type="submission" date="2020-05" db="EMBL/GenBank/DDBJ databases">
        <title>WGS assembly of Panicum virgatum.</title>
        <authorList>
            <person name="Lovell J.T."/>
            <person name="Jenkins J."/>
            <person name="Shu S."/>
            <person name="Juenger T.E."/>
            <person name="Schmutz J."/>
        </authorList>
    </citation>
    <scope>NUCLEOTIDE SEQUENCE</scope>
    <source>
        <strain evidence="2">AP13</strain>
    </source>
</reference>
<comment type="caution">
    <text evidence="2">The sequence shown here is derived from an EMBL/GenBank/DDBJ whole genome shotgun (WGS) entry which is preliminary data.</text>
</comment>
<dbReference type="EMBL" id="CM029050">
    <property type="protein sequence ID" value="KAG2566656.1"/>
    <property type="molecule type" value="Genomic_DNA"/>
</dbReference>